<evidence type="ECO:0000256" key="6">
    <source>
        <dbReference type="ARBA" id="ARBA00023015"/>
    </source>
</evidence>
<dbReference type="InterPro" id="IPR045279">
    <property type="entry name" value="ARR-like"/>
</dbReference>
<dbReference type="SUPFAM" id="SSF52172">
    <property type="entry name" value="CheY-like"/>
    <property type="match status" value="1"/>
</dbReference>
<dbReference type="EMBL" id="KK914358">
    <property type="protein sequence ID" value="KDP38648.1"/>
    <property type="molecule type" value="Genomic_DNA"/>
</dbReference>
<dbReference type="OrthoDB" id="833876at2759"/>
<feature type="domain" description="HTH myb-type" evidence="14">
    <location>
        <begin position="205"/>
        <end position="264"/>
    </location>
</feature>
<sequence length="701" mass="76849">MVVEDKRSGLVNEDKFPVGMRVLAVDDDPICLKVIENLLRKCQYQVTTTNQAITALNMLRENRNKYDLVISDVNMPDMDGFKLLELVGLEMDLPVIMLSAHSDRELVYKGVTHGAVDYLLKPVRIEELKNIWQHVIRRKKLQTKDQNRSPNQEKPCDGAGEGGQGLSSSGSADQNGKANRKRKDQDEDEDEEGEENINENEEPGSQKKPRVVWSVELHRKFVAAVNQLGLDKAVPKKILDLMNVEGLTRENVASHLQKYRLYLKRISNAASQQANMVAAFGAKDPSYLRMGSLDGFGDFRTLTGPGRLSSTSISSYPSGGMLGRLNSPAGLTLRGIASSGLLQPGHSPALSNSVNTLGKLQPALLPSSQGANLFPGVPSSLEPNQLQGKSNAHIGDFNRNDDTSGFTLATSFSDARVTPGSLGNTVSSSISNPLMLQVNPQQNQSRGAFATQSTLSLPSMNQEPFDVGVQGSSNFLDHSRCNENWQGAVQLSKFSTNPLPLSEPFSHDPLSASNLRDSISSTSSQIGNSPNVFSSSSALAAPLDSRVDMQGQASLIGNVFQNMNYNSRQRWDEHSQDYHSNLNNSISNINPLVSDNGVVGTLNQSIDQRKKFDASIVGQLNNVTPSTFQHPEVEKSSLDPKMRSNEDYLLEQMKSQNSFAQNNYESLDDIMNAMIKRQEQNETMLMDGEFGFDAYSLGSCI</sequence>
<dbReference type="GO" id="GO:0000160">
    <property type="term" value="P:phosphorelay signal transduction system"/>
    <property type="evidence" value="ECO:0007669"/>
    <property type="project" value="UniProtKB-KW"/>
</dbReference>
<keyword evidence="7" id="KW-0238">DNA-binding</keyword>
<gene>
    <name evidence="15" type="ORF">JCGZ_04001</name>
</gene>
<dbReference type="InterPro" id="IPR001789">
    <property type="entry name" value="Sig_transdc_resp-reg_receiver"/>
</dbReference>
<feature type="domain" description="Response regulatory" evidence="13">
    <location>
        <begin position="21"/>
        <end position="136"/>
    </location>
</feature>
<evidence type="ECO:0000256" key="11">
    <source>
        <dbReference type="PROSITE-ProRule" id="PRU00169"/>
    </source>
</evidence>
<dbReference type="InterPro" id="IPR017053">
    <property type="entry name" value="Response_reg_B-typ_pln"/>
</dbReference>
<feature type="compositionally biased region" description="Acidic residues" evidence="12">
    <location>
        <begin position="186"/>
        <end position="202"/>
    </location>
</feature>
<evidence type="ECO:0000256" key="10">
    <source>
        <dbReference type="ARBA" id="ARBA00023242"/>
    </source>
</evidence>
<evidence type="ECO:0008006" key="17">
    <source>
        <dbReference type="Google" id="ProtNLM"/>
    </source>
</evidence>
<evidence type="ECO:0000256" key="9">
    <source>
        <dbReference type="ARBA" id="ARBA00023163"/>
    </source>
</evidence>
<keyword evidence="5" id="KW-0902">Two-component regulatory system</keyword>
<dbReference type="InterPro" id="IPR011006">
    <property type="entry name" value="CheY-like_superfamily"/>
</dbReference>
<dbReference type="PROSITE" id="PS51294">
    <property type="entry name" value="HTH_MYB"/>
    <property type="match status" value="1"/>
</dbReference>
<dbReference type="GO" id="GO:0005634">
    <property type="term" value="C:nucleus"/>
    <property type="evidence" value="ECO:0007669"/>
    <property type="project" value="UniProtKB-SubCell"/>
</dbReference>
<dbReference type="FunFam" id="1.10.10.60:FF:000007">
    <property type="entry name" value="Two-component response regulator"/>
    <property type="match status" value="1"/>
</dbReference>
<comment type="subcellular location">
    <subcellularLocation>
        <location evidence="1">Nucleus</location>
    </subcellularLocation>
</comment>
<evidence type="ECO:0000259" key="13">
    <source>
        <dbReference type="PROSITE" id="PS50110"/>
    </source>
</evidence>
<keyword evidence="6" id="KW-0805">Transcription regulation</keyword>
<dbReference type="AlphaFoldDB" id="A0A067KUK4"/>
<keyword evidence="4" id="KW-0932">Cytokinin signaling pathway</keyword>
<evidence type="ECO:0000256" key="7">
    <source>
        <dbReference type="ARBA" id="ARBA00023125"/>
    </source>
</evidence>
<dbReference type="Proteomes" id="UP000027138">
    <property type="component" value="Unassembled WGS sequence"/>
</dbReference>
<reference evidence="15 16" key="1">
    <citation type="journal article" date="2014" name="PLoS ONE">
        <title>Global Analysis of Gene Expression Profiles in Physic Nut (Jatropha curcas L.) Seedlings Exposed to Salt Stress.</title>
        <authorList>
            <person name="Zhang L."/>
            <person name="Zhang C."/>
            <person name="Wu P."/>
            <person name="Chen Y."/>
            <person name="Li M."/>
            <person name="Jiang H."/>
            <person name="Wu G."/>
        </authorList>
    </citation>
    <scope>NUCLEOTIDE SEQUENCE [LARGE SCALE GENOMIC DNA]</scope>
    <source>
        <strain evidence="16">cv. GZQX0401</strain>
        <tissue evidence="15">Young leaves</tissue>
    </source>
</reference>
<feature type="region of interest" description="Disordered" evidence="12">
    <location>
        <begin position="374"/>
        <end position="398"/>
    </location>
</feature>
<dbReference type="PANTHER" id="PTHR43874">
    <property type="entry name" value="TWO-COMPONENT RESPONSE REGULATOR"/>
    <property type="match status" value="1"/>
</dbReference>
<feature type="region of interest" description="Disordered" evidence="12">
    <location>
        <begin position="505"/>
        <end position="527"/>
    </location>
</feature>
<protein>
    <recommendedName>
        <fullName evidence="17">Two-component response regulator</fullName>
    </recommendedName>
</protein>
<dbReference type="Pfam" id="PF00249">
    <property type="entry name" value="Myb_DNA-binding"/>
    <property type="match status" value="1"/>
</dbReference>
<dbReference type="InterPro" id="IPR009057">
    <property type="entry name" value="Homeodomain-like_sf"/>
</dbReference>
<dbReference type="SUPFAM" id="SSF46689">
    <property type="entry name" value="Homeodomain-like"/>
    <property type="match status" value="1"/>
</dbReference>
<name>A0A067KUK4_JATCU</name>
<evidence type="ECO:0000259" key="14">
    <source>
        <dbReference type="PROSITE" id="PS51294"/>
    </source>
</evidence>
<feature type="compositionally biased region" description="Polar residues" evidence="12">
    <location>
        <begin position="381"/>
        <end position="390"/>
    </location>
</feature>
<dbReference type="InterPro" id="IPR017930">
    <property type="entry name" value="Myb_dom"/>
</dbReference>
<keyword evidence="16" id="KW-1185">Reference proteome</keyword>
<keyword evidence="9" id="KW-0804">Transcription</keyword>
<dbReference type="InterPro" id="IPR001005">
    <property type="entry name" value="SANT/Myb"/>
</dbReference>
<dbReference type="PROSITE" id="PS50110">
    <property type="entry name" value="RESPONSE_REGULATORY"/>
    <property type="match status" value="1"/>
</dbReference>
<dbReference type="GO" id="GO:0003700">
    <property type="term" value="F:DNA-binding transcription factor activity"/>
    <property type="evidence" value="ECO:0007669"/>
    <property type="project" value="InterPro"/>
</dbReference>
<dbReference type="PANTHER" id="PTHR43874:SF205">
    <property type="entry name" value="TWO-COMPONENT RESPONSE REGULATOR ORR23"/>
    <property type="match status" value="1"/>
</dbReference>
<dbReference type="PIRSF" id="PIRSF036392">
    <property type="entry name" value="RR_ARR_type-B"/>
    <property type="match status" value="1"/>
</dbReference>
<keyword evidence="3 11" id="KW-0597">Phosphoprotein</keyword>
<feature type="region of interest" description="Disordered" evidence="12">
    <location>
        <begin position="141"/>
        <end position="208"/>
    </location>
</feature>
<organism evidence="15 16">
    <name type="scientific">Jatropha curcas</name>
    <name type="common">Barbados nut</name>
    <dbReference type="NCBI Taxonomy" id="180498"/>
    <lineage>
        <taxon>Eukaryota</taxon>
        <taxon>Viridiplantae</taxon>
        <taxon>Streptophyta</taxon>
        <taxon>Embryophyta</taxon>
        <taxon>Tracheophyta</taxon>
        <taxon>Spermatophyta</taxon>
        <taxon>Magnoliopsida</taxon>
        <taxon>eudicotyledons</taxon>
        <taxon>Gunneridae</taxon>
        <taxon>Pentapetalae</taxon>
        <taxon>rosids</taxon>
        <taxon>fabids</taxon>
        <taxon>Malpighiales</taxon>
        <taxon>Euphorbiaceae</taxon>
        <taxon>Crotonoideae</taxon>
        <taxon>Jatropheae</taxon>
        <taxon>Jatropha</taxon>
    </lineage>
</organism>
<accession>A0A067KUK4</accession>
<dbReference type="Pfam" id="PF00072">
    <property type="entry name" value="Response_reg"/>
    <property type="match status" value="1"/>
</dbReference>
<dbReference type="KEGG" id="jcu:105633481"/>
<dbReference type="Gene3D" id="3.40.50.2300">
    <property type="match status" value="1"/>
</dbReference>
<dbReference type="InterPro" id="IPR006447">
    <property type="entry name" value="Myb_dom_plants"/>
</dbReference>
<evidence type="ECO:0000256" key="8">
    <source>
        <dbReference type="ARBA" id="ARBA00023159"/>
    </source>
</evidence>
<evidence type="ECO:0000256" key="12">
    <source>
        <dbReference type="SAM" id="MobiDB-lite"/>
    </source>
</evidence>
<evidence type="ECO:0000313" key="15">
    <source>
        <dbReference type="EMBL" id="KDP38648.1"/>
    </source>
</evidence>
<evidence type="ECO:0000313" key="16">
    <source>
        <dbReference type="Proteomes" id="UP000027138"/>
    </source>
</evidence>
<dbReference type="NCBIfam" id="TIGR01557">
    <property type="entry name" value="myb_SHAQKYF"/>
    <property type="match status" value="1"/>
</dbReference>
<dbReference type="Gene3D" id="1.10.10.60">
    <property type="entry name" value="Homeodomain-like"/>
    <property type="match status" value="1"/>
</dbReference>
<feature type="modified residue" description="4-aspartylphosphate" evidence="11">
    <location>
        <position position="72"/>
    </location>
</feature>
<feature type="compositionally biased region" description="Low complexity" evidence="12">
    <location>
        <begin position="518"/>
        <end position="527"/>
    </location>
</feature>
<evidence type="ECO:0000256" key="4">
    <source>
        <dbReference type="ARBA" id="ARBA00022864"/>
    </source>
</evidence>
<keyword evidence="10" id="KW-0539">Nucleus</keyword>
<comment type="similarity">
    <text evidence="2">Belongs to the ARR family. Type-B subfamily.</text>
</comment>
<evidence type="ECO:0000256" key="5">
    <source>
        <dbReference type="ARBA" id="ARBA00023012"/>
    </source>
</evidence>
<dbReference type="GO" id="GO:0009736">
    <property type="term" value="P:cytokinin-activated signaling pathway"/>
    <property type="evidence" value="ECO:0007669"/>
    <property type="project" value="UniProtKB-KW"/>
</dbReference>
<evidence type="ECO:0000256" key="2">
    <source>
        <dbReference type="ARBA" id="ARBA00006015"/>
    </source>
</evidence>
<proteinExistence type="inferred from homology"/>
<dbReference type="CDD" id="cd17584">
    <property type="entry name" value="REC_typeB_ARR-like"/>
    <property type="match status" value="1"/>
</dbReference>
<keyword evidence="8" id="KW-0010">Activator</keyword>
<dbReference type="GO" id="GO:0003677">
    <property type="term" value="F:DNA binding"/>
    <property type="evidence" value="ECO:0007669"/>
    <property type="project" value="UniProtKB-KW"/>
</dbReference>
<evidence type="ECO:0000256" key="3">
    <source>
        <dbReference type="ARBA" id="ARBA00022553"/>
    </source>
</evidence>
<dbReference type="SMART" id="SM00448">
    <property type="entry name" value="REC"/>
    <property type="match status" value="1"/>
</dbReference>
<evidence type="ECO:0000256" key="1">
    <source>
        <dbReference type="ARBA" id="ARBA00004123"/>
    </source>
</evidence>
<dbReference type="STRING" id="180498.A0A067KUK4"/>